<name>A0ABW3G730_9NOCA</name>
<keyword evidence="6 7" id="KW-0472">Membrane</keyword>
<evidence type="ECO:0000313" key="9">
    <source>
        <dbReference type="EMBL" id="MFD0926290.1"/>
    </source>
</evidence>
<comment type="similarity">
    <text evidence="7">Belongs to the binding-protein-dependent transport system permease family.</text>
</comment>
<dbReference type="InterPro" id="IPR050366">
    <property type="entry name" value="BP-dependent_transpt_permease"/>
</dbReference>
<gene>
    <name evidence="9" type="ORF">ACFQ04_11140</name>
</gene>
<evidence type="ECO:0000256" key="6">
    <source>
        <dbReference type="ARBA" id="ARBA00023136"/>
    </source>
</evidence>
<feature type="domain" description="ABC transmembrane type-1" evidence="8">
    <location>
        <begin position="100"/>
        <end position="288"/>
    </location>
</feature>
<dbReference type="Proteomes" id="UP001597068">
    <property type="component" value="Unassembled WGS sequence"/>
</dbReference>
<keyword evidence="10" id="KW-1185">Reference proteome</keyword>
<dbReference type="InterPro" id="IPR035906">
    <property type="entry name" value="MetI-like_sf"/>
</dbReference>
<organism evidence="9 10">
    <name type="scientific">Williamsia deligens</name>
    <dbReference type="NCBI Taxonomy" id="321325"/>
    <lineage>
        <taxon>Bacteria</taxon>
        <taxon>Bacillati</taxon>
        <taxon>Actinomycetota</taxon>
        <taxon>Actinomycetes</taxon>
        <taxon>Mycobacteriales</taxon>
        <taxon>Nocardiaceae</taxon>
        <taxon>Williamsia</taxon>
    </lineage>
</organism>
<keyword evidence="5 7" id="KW-1133">Transmembrane helix</keyword>
<comment type="caution">
    <text evidence="9">The sequence shown here is derived from an EMBL/GenBank/DDBJ whole genome shotgun (WGS) entry which is preliminary data.</text>
</comment>
<feature type="transmembrane region" description="Helical" evidence="7">
    <location>
        <begin position="267"/>
        <end position="288"/>
    </location>
</feature>
<accession>A0ABW3G730</accession>
<evidence type="ECO:0000256" key="4">
    <source>
        <dbReference type="ARBA" id="ARBA00022692"/>
    </source>
</evidence>
<dbReference type="Pfam" id="PF00528">
    <property type="entry name" value="BPD_transp_1"/>
    <property type="match status" value="1"/>
</dbReference>
<feature type="transmembrane region" description="Helical" evidence="7">
    <location>
        <begin position="138"/>
        <end position="157"/>
    </location>
</feature>
<reference evidence="10" key="1">
    <citation type="journal article" date="2019" name="Int. J. Syst. Evol. Microbiol.">
        <title>The Global Catalogue of Microorganisms (GCM) 10K type strain sequencing project: providing services to taxonomists for standard genome sequencing and annotation.</title>
        <authorList>
            <consortium name="The Broad Institute Genomics Platform"/>
            <consortium name="The Broad Institute Genome Sequencing Center for Infectious Disease"/>
            <person name="Wu L."/>
            <person name="Ma J."/>
        </authorList>
    </citation>
    <scope>NUCLEOTIDE SEQUENCE [LARGE SCALE GENOMIC DNA]</scope>
    <source>
        <strain evidence="10">CCUG 50873</strain>
    </source>
</reference>
<evidence type="ECO:0000256" key="7">
    <source>
        <dbReference type="RuleBase" id="RU363032"/>
    </source>
</evidence>
<comment type="subcellular location">
    <subcellularLocation>
        <location evidence="1 7">Cell membrane</location>
        <topology evidence="1 7">Multi-pass membrane protein</topology>
    </subcellularLocation>
</comment>
<sequence length="297" mass="30893">MSIGDLESGVEQLVADDLAVDDTRPHRREPLWRSLTHGQGLVGLVLVGVIAVAGVLAPLLASYDPLAQIPGANLLGPSADHWLGTDQVNRDVASRVLYGIRISLVIAVLSVPVGAVVGGLLGLVATTHPLADVVTQRAFDIVLAFPALILGIMAAAIIGPGQVTVGVVIAAAEVPVFGRLVRTAVLTVREQPFVEAAEVIGARRWWILRTHVLPNAIESAGVQIALSLSLAVFVESAMSFIGIGVRPPEPSLGSLVADSIPNLDANYAYAVGPLVVVSLLVLGFLLIAQALGKARRS</sequence>
<evidence type="ECO:0000313" key="10">
    <source>
        <dbReference type="Proteomes" id="UP001597068"/>
    </source>
</evidence>
<dbReference type="SUPFAM" id="SSF161098">
    <property type="entry name" value="MetI-like"/>
    <property type="match status" value="1"/>
</dbReference>
<evidence type="ECO:0000256" key="3">
    <source>
        <dbReference type="ARBA" id="ARBA00022475"/>
    </source>
</evidence>
<keyword evidence="4 7" id="KW-0812">Transmembrane</keyword>
<dbReference type="CDD" id="cd06261">
    <property type="entry name" value="TM_PBP2"/>
    <property type="match status" value="1"/>
</dbReference>
<feature type="transmembrane region" description="Helical" evidence="7">
    <location>
        <begin position="224"/>
        <end position="247"/>
    </location>
</feature>
<protein>
    <submittedName>
        <fullName evidence="9">ABC transporter permease</fullName>
    </submittedName>
</protein>
<dbReference type="Gene3D" id="1.10.3720.10">
    <property type="entry name" value="MetI-like"/>
    <property type="match status" value="1"/>
</dbReference>
<feature type="transmembrane region" description="Helical" evidence="7">
    <location>
        <begin position="102"/>
        <end position="126"/>
    </location>
</feature>
<keyword evidence="3" id="KW-1003">Cell membrane</keyword>
<evidence type="ECO:0000256" key="5">
    <source>
        <dbReference type="ARBA" id="ARBA00022989"/>
    </source>
</evidence>
<dbReference type="EMBL" id="JBHTIL010000001">
    <property type="protein sequence ID" value="MFD0926290.1"/>
    <property type="molecule type" value="Genomic_DNA"/>
</dbReference>
<evidence type="ECO:0000256" key="1">
    <source>
        <dbReference type="ARBA" id="ARBA00004651"/>
    </source>
</evidence>
<keyword evidence="2 7" id="KW-0813">Transport</keyword>
<dbReference type="PROSITE" id="PS50928">
    <property type="entry name" value="ABC_TM1"/>
    <property type="match status" value="1"/>
</dbReference>
<dbReference type="InterPro" id="IPR000515">
    <property type="entry name" value="MetI-like"/>
</dbReference>
<dbReference type="InterPro" id="IPR025966">
    <property type="entry name" value="OppC_N"/>
</dbReference>
<dbReference type="RefSeq" id="WP_253645823.1">
    <property type="nucleotide sequence ID" value="NZ_BAAAMO010000002.1"/>
</dbReference>
<dbReference type="Pfam" id="PF12911">
    <property type="entry name" value="OppC_N"/>
    <property type="match status" value="1"/>
</dbReference>
<evidence type="ECO:0000256" key="2">
    <source>
        <dbReference type="ARBA" id="ARBA00022448"/>
    </source>
</evidence>
<proteinExistence type="inferred from homology"/>
<evidence type="ECO:0000259" key="8">
    <source>
        <dbReference type="PROSITE" id="PS50928"/>
    </source>
</evidence>
<dbReference type="PANTHER" id="PTHR43386">
    <property type="entry name" value="OLIGOPEPTIDE TRANSPORT SYSTEM PERMEASE PROTEIN APPC"/>
    <property type="match status" value="1"/>
</dbReference>
<feature type="transmembrane region" description="Helical" evidence="7">
    <location>
        <begin position="41"/>
        <end position="61"/>
    </location>
</feature>
<dbReference type="PANTHER" id="PTHR43386:SF1">
    <property type="entry name" value="D,D-DIPEPTIDE TRANSPORT SYSTEM PERMEASE PROTEIN DDPC-RELATED"/>
    <property type="match status" value="1"/>
</dbReference>